<name>A0A9N9UBC8_9HYPO</name>
<dbReference type="Proteomes" id="UP000754883">
    <property type="component" value="Unassembled WGS sequence"/>
</dbReference>
<feature type="compositionally biased region" description="Basic and acidic residues" evidence="1">
    <location>
        <begin position="83"/>
        <end position="97"/>
    </location>
</feature>
<evidence type="ECO:0000313" key="3">
    <source>
        <dbReference type="EMBL" id="CAG9982178.1"/>
    </source>
</evidence>
<sequence length="371" mass="40488">MDAAIVPDQLYVLSTGASGAMSAAPLPTAEVSEHPADEGVKEHQAPSGQNVKGDKGAKPKKKRVITEARKEQNRIAQRAFRQRQKELGQRAKAEAKKQPGVKKHRELLPRGADTGNKSITNHGSCLPMPSAHSDGMPHEPLTSAGSQNTLALLPSPPDSTSPLPLPSETDRQLEEAYLQLAMPDPRANTQEFLETTVCSAILHNGLSLGFDLETIADCSIECMSPFYRPTTPQDDPVALLASAISHLAVEPPVYLRPTLAQVLIPHHASLDLIPLPNLRDKAIMLSAAMPTVFNIWELKVDIYERGGLGVSKGNGRGWRGNQPWQRESWVAAPWFLRKWSMFLEDDKEQLSAHSIGRVGEITGDHVGEFVI</sequence>
<reference evidence="4" key="1">
    <citation type="submission" date="2019-06" db="EMBL/GenBank/DDBJ databases">
        <authorList>
            <person name="Broberg M."/>
        </authorList>
    </citation>
    <scope>NUCLEOTIDE SEQUENCE [LARGE SCALE GENOMIC DNA]</scope>
</reference>
<dbReference type="GO" id="GO:0003700">
    <property type="term" value="F:DNA-binding transcription factor activity"/>
    <property type="evidence" value="ECO:0007669"/>
    <property type="project" value="InterPro"/>
</dbReference>
<feature type="compositionally biased region" description="Pro residues" evidence="1">
    <location>
        <begin position="154"/>
        <end position="165"/>
    </location>
</feature>
<dbReference type="InterPro" id="IPR021833">
    <property type="entry name" value="DUF3425"/>
</dbReference>
<protein>
    <recommendedName>
        <fullName evidence="2">BZIP domain-containing protein</fullName>
    </recommendedName>
</protein>
<evidence type="ECO:0000259" key="2">
    <source>
        <dbReference type="PROSITE" id="PS00036"/>
    </source>
</evidence>
<dbReference type="InterPro" id="IPR004827">
    <property type="entry name" value="bZIP"/>
</dbReference>
<dbReference type="CDD" id="cd14688">
    <property type="entry name" value="bZIP_YAP"/>
    <property type="match status" value="1"/>
</dbReference>
<dbReference type="PANTHER" id="PTHR38116:SF8">
    <property type="entry name" value="BZIP DOMAIN-CONTAINING PROTEIN"/>
    <property type="match status" value="1"/>
</dbReference>
<feature type="domain" description="BZIP" evidence="2">
    <location>
        <begin position="69"/>
        <end position="83"/>
    </location>
</feature>
<accession>A0A9N9UBC8</accession>
<dbReference type="AlphaFoldDB" id="A0A9N9UBC8"/>
<feature type="region of interest" description="Disordered" evidence="1">
    <location>
        <begin position="19"/>
        <end position="169"/>
    </location>
</feature>
<dbReference type="PANTHER" id="PTHR38116">
    <property type="entry name" value="CHROMOSOME 7, WHOLE GENOME SHOTGUN SEQUENCE"/>
    <property type="match status" value="1"/>
</dbReference>
<dbReference type="OrthoDB" id="5973539at2759"/>
<evidence type="ECO:0000256" key="1">
    <source>
        <dbReference type="SAM" id="MobiDB-lite"/>
    </source>
</evidence>
<feature type="compositionally biased region" description="Basic and acidic residues" evidence="1">
    <location>
        <begin position="31"/>
        <end position="44"/>
    </location>
</feature>
<comment type="caution">
    <text evidence="3">The sequence shown here is derived from an EMBL/GenBank/DDBJ whole genome shotgun (WGS) entry which is preliminary data.</text>
</comment>
<dbReference type="Pfam" id="PF11905">
    <property type="entry name" value="DUF3425"/>
    <property type="match status" value="1"/>
</dbReference>
<feature type="compositionally biased region" description="Basic and acidic residues" evidence="1">
    <location>
        <begin position="64"/>
        <end position="73"/>
    </location>
</feature>
<gene>
    <name evidence="3" type="ORF">CBYS24578_00015676</name>
</gene>
<reference evidence="3 4" key="2">
    <citation type="submission" date="2021-10" db="EMBL/GenBank/DDBJ databases">
        <authorList>
            <person name="Piombo E."/>
        </authorList>
    </citation>
    <scope>NUCLEOTIDE SEQUENCE [LARGE SCALE GENOMIC DNA]</scope>
</reference>
<keyword evidence="4" id="KW-1185">Reference proteome</keyword>
<organism evidence="3 4">
    <name type="scientific">Clonostachys byssicola</name>
    <dbReference type="NCBI Taxonomy" id="160290"/>
    <lineage>
        <taxon>Eukaryota</taxon>
        <taxon>Fungi</taxon>
        <taxon>Dikarya</taxon>
        <taxon>Ascomycota</taxon>
        <taxon>Pezizomycotina</taxon>
        <taxon>Sordariomycetes</taxon>
        <taxon>Hypocreomycetidae</taxon>
        <taxon>Hypocreales</taxon>
        <taxon>Bionectriaceae</taxon>
        <taxon>Clonostachys</taxon>
    </lineage>
</organism>
<evidence type="ECO:0000313" key="4">
    <source>
        <dbReference type="Proteomes" id="UP000754883"/>
    </source>
</evidence>
<dbReference type="PROSITE" id="PS00036">
    <property type="entry name" value="BZIP_BASIC"/>
    <property type="match status" value="1"/>
</dbReference>
<proteinExistence type="predicted"/>
<dbReference type="EMBL" id="CABFNO020001339">
    <property type="protein sequence ID" value="CAG9982178.1"/>
    <property type="molecule type" value="Genomic_DNA"/>
</dbReference>